<name>A0A4Q9QNB7_9GAMM</name>
<feature type="non-terminal residue" evidence="1">
    <location>
        <position position="1"/>
    </location>
</feature>
<evidence type="ECO:0000313" key="1">
    <source>
        <dbReference type="EMBL" id="TBU80478.1"/>
    </source>
</evidence>
<comment type="caution">
    <text evidence="1">The sequence shown here is derived from an EMBL/GenBank/DDBJ whole genome shotgun (WGS) entry which is preliminary data.</text>
</comment>
<gene>
    <name evidence="1" type="ORF">DNK44_26330</name>
</gene>
<dbReference type="Proteomes" id="UP000293172">
    <property type="component" value="Unassembled WGS sequence"/>
</dbReference>
<accession>A0A4Q9QNB7</accession>
<protein>
    <submittedName>
        <fullName evidence="1">Uncharacterized protein</fullName>
    </submittedName>
</protein>
<proteinExistence type="predicted"/>
<sequence length="64" mass="6871">PGVLALVSLTPFRGRTRQGPLVLDTVAIDLDTRQVSLLWRGTPLRRLAIGTLDVPLVQEGSHGA</sequence>
<organism evidence="1 2">
    <name type="scientific">Phytopseudomonas dryadis</name>
    <dbReference type="NCBI Taxonomy" id="2487520"/>
    <lineage>
        <taxon>Bacteria</taxon>
        <taxon>Pseudomonadati</taxon>
        <taxon>Pseudomonadota</taxon>
        <taxon>Gammaproteobacteria</taxon>
        <taxon>Pseudomonadales</taxon>
        <taxon>Pseudomonadaceae</taxon>
        <taxon>Phytopseudomonas</taxon>
    </lineage>
</organism>
<evidence type="ECO:0000313" key="2">
    <source>
        <dbReference type="Proteomes" id="UP000293172"/>
    </source>
</evidence>
<reference evidence="1 2" key="1">
    <citation type="submission" date="2018-06" db="EMBL/GenBank/DDBJ databases">
        <title>Three novel Pseudomonas species isolated from symptomatic oak.</title>
        <authorList>
            <person name="Bueno-Gonzalez V."/>
            <person name="Brady C."/>
        </authorList>
    </citation>
    <scope>NUCLEOTIDE SEQUENCE [LARGE SCALE GENOMIC DNA]</scope>
    <source>
        <strain evidence="1 2">P6B</strain>
    </source>
</reference>
<dbReference type="AlphaFoldDB" id="A0A4Q9QNB7"/>
<dbReference type="EMBL" id="QJUL01000106">
    <property type="protein sequence ID" value="TBU80478.1"/>
    <property type="molecule type" value="Genomic_DNA"/>
</dbReference>
<dbReference type="RefSeq" id="WP_165497007.1">
    <property type="nucleotide sequence ID" value="NZ_QJUL01000106.1"/>
</dbReference>